<sequence>MDLSFDFIGSGPMDQGYNQSHAPQQNGLSHNASLVPGANQYAQQNNSQYFIREAIRCASHETLVANQNSAYRNLLEKNQVLIEKNTLLSTFHHEISNLSDRFNEFKSAISTDIQNLAALIQSGPIASPSSDSPPSSASALPPIADPGPLAPWIVRNPDGRRSVGYPNFVWLKVDSTHSSRPDKDDPKFSIKYWKQLEWTNYMQTHGNTSKNLYITDFDGTPIAKDTVVNKINIHAYDILCQLTAVIHPALPASSYMKNDPDFRKHFEASIENKYEYLALCQDSWKARNVGINIYTNFFSTLNRRKGTSQVKVKEEGRSKGKGKARAQSPDIDQERKDLKRKHVPDVPGDEGTPTPMSKHPRLSDDLTQNQTSSDASTLVNVAPAASSSSSSSATPEFSISNPFERSPSPPLPISKVRTLDMTALANDGFAFTKTSAGVKASSLTILKHSTLNHIVPSHPVQTLVPTPLAPLVTTRTSPISLETALSGGSTSGKDVVIPPPSPRTQSSPSPPPLPKTSATSNTSSTPALPTISALLNPPTVSDTSALLNPRTLPNSNLSASLNSTLKNNLALPSGFEPTHGTNPSAGGPQEDTNPMEMTIPPCGPLPSTSLTQGYTISEAAWEGKVRHMLPTSPYKPSRKKVDNFDAENMCGREWIKKNKNATNYDFAMHWARLNALERLEWFQKAYEASSSKGPVQVEGSKSQPPTEKNKRGAGRRSAKRAT</sequence>
<feature type="compositionally biased region" description="Basic residues" evidence="1">
    <location>
        <begin position="711"/>
        <end position="722"/>
    </location>
</feature>
<evidence type="ECO:0000256" key="1">
    <source>
        <dbReference type="SAM" id="MobiDB-lite"/>
    </source>
</evidence>
<feature type="compositionally biased region" description="Pro residues" evidence="1">
    <location>
        <begin position="497"/>
        <end position="514"/>
    </location>
</feature>
<keyword evidence="3" id="KW-1185">Reference proteome</keyword>
<feature type="region of interest" description="Disordered" evidence="1">
    <location>
        <begin position="14"/>
        <end position="33"/>
    </location>
</feature>
<feature type="region of interest" description="Disordered" evidence="1">
    <location>
        <begin position="124"/>
        <end position="143"/>
    </location>
</feature>
<feature type="compositionally biased region" description="Low complexity" evidence="1">
    <location>
        <begin position="515"/>
        <end position="525"/>
    </location>
</feature>
<dbReference type="AlphaFoldDB" id="A0AAD5W0Y1"/>
<proteinExistence type="predicted"/>
<gene>
    <name evidence="2" type="ORF">NP233_g937</name>
</gene>
<dbReference type="Proteomes" id="UP001213000">
    <property type="component" value="Unassembled WGS sequence"/>
</dbReference>
<feature type="region of interest" description="Disordered" evidence="1">
    <location>
        <begin position="482"/>
        <end position="536"/>
    </location>
</feature>
<feature type="region of interest" description="Disordered" evidence="1">
    <location>
        <begin position="568"/>
        <end position="588"/>
    </location>
</feature>
<organism evidence="2 3">
    <name type="scientific">Leucocoprinus birnbaumii</name>
    <dbReference type="NCBI Taxonomy" id="56174"/>
    <lineage>
        <taxon>Eukaryota</taxon>
        <taxon>Fungi</taxon>
        <taxon>Dikarya</taxon>
        <taxon>Basidiomycota</taxon>
        <taxon>Agaricomycotina</taxon>
        <taxon>Agaricomycetes</taxon>
        <taxon>Agaricomycetidae</taxon>
        <taxon>Agaricales</taxon>
        <taxon>Agaricineae</taxon>
        <taxon>Agaricaceae</taxon>
        <taxon>Leucocoprinus</taxon>
    </lineage>
</organism>
<feature type="compositionally biased region" description="Polar residues" evidence="1">
    <location>
        <begin position="16"/>
        <end position="32"/>
    </location>
</feature>
<feature type="compositionally biased region" description="Low complexity" evidence="1">
    <location>
        <begin position="384"/>
        <end position="393"/>
    </location>
</feature>
<feature type="compositionally biased region" description="Polar residues" evidence="1">
    <location>
        <begin position="365"/>
        <end position="379"/>
    </location>
</feature>
<protein>
    <submittedName>
        <fullName evidence="2">Uncharacterized protein</fullName>
    </submittedName>
</protein>
<evidence type="ECO:0000313" key="2">
    <source>
        <dbReference type="EMBL" id="KAJ3575682.1"/>
    </source>
</evidence>
<name>A0AAD5W0Y1_9AGAR</name>
<accession>A0AAD5W0Y1</accession>
<dbReference type="EMBL" id="JANIEX010000030">
    <property type="protein sequence ID" value="KAJ3575682.1"/>
    <property type="molecule type" value="Genomic_DNA"/>
</dbReference>
<feature type="compositionally biased region" description="Polar residues" evidence="1">
    <location>
        <begin position="394"/>
        <end position="403"/>
    </location>
</feature>
<feature type="compositionally biased region" description="Polar residues" evidence="1">
    <location>
        <begin position="688"/>
        <end position="706"/>
    </location>
</feature>
<feature type="region of interest" description="Disordered" evidence="1">
    <location>
        <begin position="688"/>
        <end position="722"/>
    </location>
</feature>
<feature type="region of interest" description="Disordered" evidence="1">
    <location>
        <begin position="305"/>
        <end position="414"/>
    </location>
</feature>
<comment type="caution">
    <text evidence="2">The sequence shown here is derived from an EMBL/GenBank/DDBJ whole genome shotgun (WGS) entry which is preliminary data.</text>
</comment>
<reference evidence="2" key="1">
    <citation type="submission" date="2022-07" db="EMBL/GenBank/DDBJ databases">
        <title>Genome Sequence of Leucocoprinus birnbaumii.</title>
        <authorList>
            <person name="Buettner E."/>
        </authorList>
    </citation>
    <scope>NUCLEOTIDE SEQUENCE</scope>
    <source>
        <strain evidence="2">VT141</strain>
    </source>
</reference>
<evidence type="ECO:0000313" key="3">
    <source>
        <dbReference type="Proteomes" id="UP001213000"/>
    </source>
</evidence>
<feature type="compositionally biased region" description="Low complexity" evidence="1">
    <location>
        <begin position="124"/>
        <end position="142"/>
    </location>
</feature>